<dbReference type="AlphaFoldDB" id="H2XU71"/>
<dbReference type="GeneTree" id="ENSGT00940000157679"/>
<dbReference type="GO" id="GO:0000139">
    <property type="term" value="C:Golgi membrane"/>
    <property type="evidence" value="ECO:0007669"/>
    <property type="project" value="UniProtKB-SubCell"/>
</dbReference>
<dbReference type="OMA" id="NDEFLIC"/>
<dbReference type="PANTHER" id="PTHR46420:SF1">
    <property type="entry name" value="BETA-1,4-GLUCURONYLTRANSFERASE 1"/>
    <property type="match status" value="1"/>
</dbReference>
<evidence type="ECO:0000256" key="19">
    <source>
        <dbReference type="ARBA" id="ARBA00033291"/>
    </source>
</evidence>
<dbReference type="Proteomes" id="UP000008144">
    <property type="component" value="Chromosome 11"/>
</dbReference>
<evidence type="ECO:0000256" key="7">
    <source>
        <dbReference type="ARBA" id="ARBA00022679"/>
    </source>
</evidence>
<dbReference type="GO" id="GO:0005794">
    <property type="term" value="C:Golgi apparatus"/>
    <property type="evidence" value="ECO:0000318"/>
    <property type="project" value="GO_Central"/>
</dbReference>
<sequence>DPADVTLVMHGTVDRLYRLIEIAEVWSGPISMAVYAPMQDASFFDDAIDGLRLCWATLRKSVSFHLVHHVNSPANVTQLGSFVYLSCKDIIRRLRLVRPNAGRSQYPHNLLRNVGRSGALTNFVLHIDADLAPSRSLRGKFKELLKLHNLESGIAARLPVFELRQFQNPVRTKQELAEAIKERNAIPFLQETCVPCHRPTDYDRWLQSLKSDSNDSEMSYKVDYVKEWTPFFITSKHSPLYDDRFVAFGHDVLANICELQANGYEFHVLTHEFLIHNGYRTKSRMTEFERTRRDDRATFYDKFLQELRKIDYKHSKQNT</sequence>
<keyword evidence="13" id="KW-0472">Membrane</keyword>
<keyword evidence="11" id="KW-1133">Transmembrane helix</keyword>
<evidence type="ECO:0000256" key="15">
    <source>
        <dbReference type="ARBA" id="ARBA00023211"/>
    </source>
</evidence>
<evidence type="ECO:0000256" key="17">
    <source>
        <dbReference type="ARBA" id="ARBA00032175"/>
    </source>
</evidence>
<reference evidence="21" key="4">
    <citation type="submission" date="2025-09" db="UniProtKB">
        <authorList>
            <consortium name="Ensembl"/>
        </authorList>
    </citation>
    <scope>IDENTIFICATION</scope>
</reference>
<evidence type="ECO:0000256" key="13">
    <source>
        <dbReference type="ARBA" id="ARBA00023136"/>
    </source>
</evidence>
<keyword evidence="6" id="KW-0328">Glycosyltransferase</keyword>
<reference evidence="21" key="3">
    <citation type="submission" date="2025-08" db="UniProtKB">
        <authorList>
            <consortium name="Ensembl"/>
        </authorList>
    </citation>
    <scope>IDENTIFICATION</scope>
</reference>
<comment type="catalytic activity">
    <reaction evidence="20">
        <text>3-O-[beta-D-Xyl-(1-&gt;4)-Rib-ol-P-Rib-ol-P-3-beta-D-GalNAc-(1-&gt;3)-beta-D-GlcNAc-(1-&gt;4)-(O-6-P-alpha-D-Man)]-Thr-[protein] + UDP-alpha-D-glucuronate = 3-O-[beta-D-GlcA-(1-&gt;3)-beta-D-Xyl-(1-&gt;4)-Rib-ol-P-Rib-ol-P-3-beta-D-GalNAc-(1-&gt;3)-beta-D-GlcNAc-(1-&gt;4)-(O-6-P-alpha-D-Man)]-Thr-[protein] + UDP + H(+)</text>
        <dbReference type="Rhea" id="RHEA:46860"/>
        <dbReference type="Rhea" id="RHEA-COMP:15023"/>
        <dbReference type="Rhea" id="RHEA-COMP:17482"/>
        <dbReference type="ChEBI" id="CHEBI:15378"/>
        <dbReference type="ChEBI" id="CHEBI:58052"/>
        <dbReference type="ChEBI" id="CHEBI:58223"/>
        <dbReference type="ChEBI" id="CHEBI:142405"/>
        <dbReference type="ChEBI" id="CHEBI:177336"/>
    </reaction>
</comment>
<evidence type="ECO:0000256" key="2">
    <source>
        <dbReference type="ARBA" id="ARBA00004323"/>
    </source>
</evidence>
<dbReference type="EMBL" id="EAAA01000802">
    <property type="status" value="NOT_ANNOTATED_CDS"/>
    <property type="molecule type" value="Genomic_DNA"/>
</dbReference>
<dbReference type="GO" id="GO:0046872">
    <property type="term" value="F:metal ion binding"/>
    <property type="evidence" value="ECO:0007669"/>
    <property type="project" value="UniProtKB-KW"/>
</dbReference>
<evidence type="ECO:0000256" key="4">
    <source>
        <dbReference type="ARBA" id="ARBA00008539"/>
    </source>
</evidence>
<reference evidence="21" key="2">
    <citation type="journal article" date="2008" name="Genome Biol.">
        <title>Improved genome assembly and evidence-based global gene model set for the chordate Ciona intestinalis: new insight into intron and operon populations.</title>
        <authorList>
            <person name="Satou Y."/>
            <person name="Mineta K."/>
            <person name="Ogasawara M."/>
            <person name="Sasakura Y."/>
            <person name="Shoguchi E."/>
            <person name="Ueno K."/>
            <person name="Yamada L."/>
            <person name="Matsumoto J."/>
            <person name="Wasserscheid J."/>
            <person name="Dewar K."/>
            <person name="Wiley G.B."/>
            <person name="Macmil S.L."/>
            <person name="Roe B.A."/>
            <person name="Zeller R.W."/>
            <person name="Hastings K.E."/>
            <person name="Lemaire P."/>
            <person name="Lindquist E."/>
            <person name="Endo T."/>
            <person name="Hotta K."/>
            <person name="Inaba K."/>
        </authorList>
    </citation>
    <scope>NUCLEOTIDE SEQUENCE [LARGE SCALE GENOMIC DNA]</scope>
    <source>
        <strain evidence="21">wild type</strain>
    </source>
</reference>
<evidence type="ECO:0000256" key="10">
    <source>
        <dbReference type="ARBA" id="ARBA00022968"/>
    </source>
</evidence>
<evidence type="ECO:0000256" key="14">
    <source>
        <dbReference type="ARBA" id="ARBA00023180"/>
    </source>
</evidence>
<keyword evidence="7" id="KW-0808">Transferase</keyword>
<evidence type="ECO:0000256" key="18">
    <source>
        <dbReference type="ARBA" id="ARBA00032181"/>
    </source>
</evidence>
<keyword evidence="10" id="KW-0735">Signal-anchor</keyword>
<organism evidence="21 22">
    <name type="scientific">Ciona intestinalis</name>
    <name type="common">Transparent sea squirt</name>
    <name type="synonym">Ascidia intestinalis</name>
    <dbReference type="NCBI Taxonomy" id="7719"/>
    <lineage>
        <taxon>Eukaryota</taxon>
        <taxon>Metazoa</taxon>
        <taxon>Chordata</taxon>
        <taxon>Tunicata</taxon>
        <taxon>Ascidiacea</taxon>
        <taxon>Phlebobranchia</taxon>
        <taxon>Cionidae</taxon>
        <taxon>Ciona</taxon>
    </lineage>
</organism>
<evidence type="ECO:0000256" key="3">
    <source>
        <dbReference type="ARBA" id="ARBA00004922"/>
    </source>
</evidence>
<evidence type="ECO:0000256" key="5">
    <source>
        <dbReference type="ARBA" id="ARBA00017962"/>
    </source>
</evidence>
<comment type="pathway">
    <text evidence="3">Protein modification; protein glycosylation.</text>
</comment>
<comment type="similarity">
    <text evidence="4">Belongs to the glycosyltransferase 49 family.</text>
</comment>
<evidence type="ECO:0000256" key="16">
    <source>
        <dbReference type="ARBA" id="ARBA00030723"/>
    </source>
</evidence>
<evidence type="ECO:0000256" key="20">
    <source>
        <dbReference type="ARBA" id="ARBA00047852"/>
    </source>
</evidence>
<dbReference type="Ensembl" id="ENSCINT00000036051.1">
    <property type="protein sequence ID" value="ENSCINP00000033205.1"/>
    <property type="gene ID" value="ENSCING00000020827.1"/>
</dbReference>
<evidence type="ECO:0000256" key="11">
    <source>
        <dbReference type="ARBA" id="ARBA00022989"/>
    </source>
</evidence>
<dbReference type="InParanoid" id="H2XU71"/>
<keyword evidence="12" id="KW-0333">Golgi apparatus</keyword>
<keyword evidence="15" id="KW-0464">Manganese</keyword>
<keyword evidence="9" id="KW-0479">Metal-binding</keyword>
<dbReference type="GO" id="GO:0015020">
    <property type="term" value="F:glucuronosyltransferase activity"/>
    <property type="evidence" value="ECO:0000318"/>
    <property type="project" value="GO_Central"/>
</dbReference>
<evidence type="ECO:0000256" key="8">
    <source>
        <dbReference type="ARBA" id="ARBA00022692"/>
    </source>
</evidence>
<accession>H2XU71</accession>
<name>H2XU71_CIOIN</name>
<keyword evidence="14" id="KW-0325">Glycoprotein</keyword>
<evidence type="ECO:0000256" key="6">
    <source>
        <dbReference type="ARBA" id="ARBA00022676"/>
    </source>
</evidence>
<comment type="subcellular location">
    <subcellularLocation>
        <location evidence="2">Golgi apparatus membrane</location>
        <topology evidence="2">Single-pass type II membrane protein</topology>
    </subcellularLocation>
</comment>
<proteinExistence type="inferred from homology"/>
<dbReference type="STRING" id="7719.ENSCINP00000033205"/>
<comment type="cofactor">
    <cofactor evidence="1">
        <name>Mn(2+)</name>
        <dbReference type="ChEBI" id="CHEBI:29035"/>
    </cofactor>
</comment>
<evidence type="ECO:0000256" key="12">
    <source>
        <dbReference type="ARBA" id="ARBA00023034"/>
    </source>
</evidence>
<dbReference type="UniPathway" id="UPA00378"/>
<keyword evidence="22" id="KW-1185">Reference proteome</keyword>
<dbReference type="PANTHER" id="PTHR46420">
    <property type="entry name" value="BETA-1,4-GLUCURONYLTRANSFERASE 1"/>
    <property type="match status" value="1"/>
</dbReference>
<evidence type="ECO:0000313" key="22">
    <source>
        <dbReference type="Proteomes" id="UP000008144"/>
    </source>
</evidence>
<dbReference type="InterPro" id="IPR043189">
    <property type="entry name" value="B4GAT1"/>
</dbReference>
<evidence type="ECO:0000313" key="21">
    <source>
        <dbReference type="Ensembl" id="ENSCINP00000033205.1"/>
    </source>
</evidence>
<protein>
    <recommendedName>
        <fullName evidence="5">Beta-1,4-glucuronyltransferase 1</fullName>
    </recommendedName>
    <alternativeName>
        <fullName evidence="16">I-beta-1,3-N-acetylglucosaminyltransferase</fullName>
    </alternativeName>
    <alternativeName>
        <fullName evidence="19">N-acetyllactosaminide beta-1,3-N-acetylglucosaminyltransferase</fullName>
    </alternativeName>
    <alternativeName>
        <fullName evidence="17">Poly-N-acetyllactosamine extension enzyme</fullName>
    </alternativeName>
    <alternativeName>
        <fullName evidence="18">UDP-GlcNAc:betaGal beta-1,3-N-acetylglucosaminyltransferase 1</fullName>
    </alternativeName>
</protein>
<dbReference type="HOGENOM" id="CLU_019238_5_0_1"/>
<keyword evidence="8" id="KW-0812">Transmembrane</keyword>
<dbReference type="GO" id="GO:0035269">
    <property type="term" value="P:protein O-linked glycosylation via mannose"/>
    <property type="evidence" value="ECO:0000318"/>
    <property type="project" value="GO_Central"/>
</dbReference>
<evidence type="ECO:0000256" key="1">
    <source>
        <dbReference type="ARBA" id="ARBA00001936"/>
    </source>
</evidence>
<evidence type="ECO:0000256" key="9">
    <source>
        <dbReference type="ARBA" id="ARBA00022723"/>
    </source>
</evidence>
<reference evidence="22" key="1">
    <citation type="journal article" date="2002" name="Science">
        <title>The draft genome of Ciona intestinalis: insights into chordate and vertebrate origins.</title>
        <authorList>
            <person name="Dehal P."/>
            <person name="Satou Y."/>
            <person name="Campbell R.K."/>
            <person name="Chapman J."/>
            <person name="Degnan B."/>
            <person name="De Tomaso A."/>
            <person name="Davidson B."/>
            <person name="Di Gregorio A."/>
            <person name="Gelpke M."/>
            <person name="Goodstein D.M."/>
            <person name="Harafuji N."/>
            <person name="Hastings K.E."/>
            <person name="Ho I."/>
            <person name="Hotta K."/>
            <person name="Huang W."/>
            <person name="Kawashima T."/>
            <person name="Lemaire P."/>
            <person name="Martinez D."/>
            <person name="Meinertzhagen I.A."/>
            <person name="Necula S."/>
            <person name="Nonaka M."/>
            <person name="Putnam N."/>
            <person name="Rash S."/>
            <person name="Saiga H."/>
            <person name="Satake M."/>
            <person name="Terry A."/>
            <person name="Yamada L."/>
            <person name="Wang H.G."/>
            <person name="Awazu S."/>
            <person name="Azumi K."/>
            <person name="Boore J."/>
            <person name="Branno M."/>
            <person name="Chin-Bow S."/>
            <person name="DeSantis R."/>
            <person name="Doyle S."/>
            <person name="Francino P."/>
            <person name="Keys D.N."/>
            <person name="Haga S."/>
            <person name="Hayashi H."/>
            <person name="Hino K."/>
            <person name="Imai K.S."/>
            <person name="Inaba K."/>
            <person name="Kano S."/>
            <person name="Kobayashi K."/>
            <person name="Kobayashi M."/>
            <person name="Lee B.I."/>
            <person name="Makabe K.W."/>
            <person name="Manohar C."/>
            <person name="Matassi G."/>
            <person name="Medina M."/>
            <person name="Mochizuki Y."/>
            <person name="Mount S."/>
            <person name="Morishita T."/>
            <person name="Miura S."/>
            <person name="Nakayama A."/>
            <person name="Nishizaka S."/>
            <person name="Nomoto H."/>
            <person name="Ohta F."/>
            <person name="Oishi K."/>
            <person name="Rigoutsos I."/>
            <person name="Sano M."/>
            <person name="Sasaki A."/>
            <person name="Sasakura Y."/>
            <person name="Shoguchi E."/>
            <person name="Shin-i T."/>
            <person name="Spagnuolo A."/>
            <person name="Stainier D."/>
            <person name="Suzuki M.M."/>
            <person name="Tassy O."/>
            <person name="Takatori N."/>
            <person name="Tokuoka M."/>
            <person name="Yagi K."/>
            <person name="Yoshizaki F."/>
            <person name="Wada S."/>
            <person name="Zhang C."/>
            <person name="Hyatt P.D."/>
            <person name="Larimer F."/>
            <person name="Detter C."/>
            <person name="Doggett N."/>
            <person name="Glavina T."/>
            <person name="Hawkins T."/>
            <person name="Richardson P."/>
            <person name="Lucas S."/>
            <person name="Kohara Y."/>
            <person name="Levine M."/>
            <person name="Satoh N."/>
            <person name="Rokhsar D.S."/>
        </authorList>
    </citation>
    <scope>NUCLEOTIDE SEQUENCE [LARGE SCALE GENOMIC DNA]</scope>
</reference>
<dbReference type="Pfam" id="PF13896">
    <property type="entry name" value="Glyco_transf_49"/>
    <property type="match status" value="1"/>
</dbReference>